<dbReference type="OrthoDB" id="189968at2759"/>
<name>A0A3M7T7T1_BRAPC</name>
<proteinExistence type="predicted"/>
<dbReference type="PROSITE" id="PS00678">
    <property type="entry name" value="WD_REPEATS_1"/>
    <property type="match status" value="2"/>
</dbReference>
<comment type="caution">
    <text evidence="4">The sequence shown here is derived from an EMBL/GenBank/DDBJ whole genome shotgun (WGS) entry which is preliminary data.</text>
</comment>
<evidence type="ECO:0000256" key="2">
    <source>
        <dbReference type="ARBA" id="ARBA00022737"/>
    </source>
</evidence>
<dbReference type="SUPFAM" id="SSF50978">
    <property type="entry name" value="WD40 repeat-like"/>
    <property type="match status" value="1"/>
</dbReference>
<gene>
    <name evidence="4" type="ORF">BpHYR1_046224</name>
</gene>
<protein>
    <submittedName>
        <fullName evidence="4">Ribosome assembly 4 (RSA4)</fullName>
    </submittedName>
</protein>
<dbReference type="STRING" id="10195.A0A3M7T7T1"/>
<dbReference type="SMART" id="SM00320">
    <property type="entry name" value="WD40"/>
    <property type="match status" value="7"/>
</dbReference>
<evidence type="ECO:0000313" key="4">
    <source>
        <dbReference type="EMBL" id="RNA44021.1"/>
    </source>
</evidence>
<sequence length="508" mass="57492">MDLSGNEFSIELPCGYSTYFKYLKNQPPKFLCTMCGKHFIDKESCFNEPKNRLLIKQNELSNEIVKYNNLKKYFDRIKSDPDMYVDKTFEKLEFNISQRCTELKEKFCKQIDDYYLDIVDRIVKEKKAIAHEFESNYMKCELPSADDLKSLENSTSDVIDQVNRKLDECKESSSIITGIIKDISVGENFQLEDPNEINVHDFFGKIYASKKNSKSDDNNKTDANTKYHCHKGFYGHTDKVKQITLLGNDRILSVSFDQTVNLWDKENAKVLTTFIGHTDSILSICLMNNQFFATGSKDETIKIWNTGNKFSLKTLTGHTGAVICLRVLKNGEIISGSDDKTIKVWAKSVKTLFGHEGSVNCLDENYNGLIVSGSSDCSIKTWNALTQKCLSTLNGHKGEIMDMKILGNDFLASASLDKTVKIWNIKNSNCSKTLVGHLDSIQQIDKLEKDKLVSCSLDGSIKIWNIDSGNCISTIEAHFRPIICLKVSDKGELLTGSIDGSLYVWSKF</sequence>
<evidence type="ECO:0000256" key="3">
    <source>
        <dbReference type="PROSITE-ProRule" id="PRU00221"/>
    </source>
</evidence>
<dbReference type="AlphaFoldDB" id="A0A3M7T7T1"/>
<dbReference type="InterPro" id="IPR001680">
    <property type="entry name" value="WD40_rpt"/>
</dbReference>
<keyword evidence="1 3" id="KW-0853">WD repeat</keyword>
<feature type="repeat" description="WD" evidence="3">
    <location>
        <begin position="352"/>
        <end position="392"/>
    </location>
</feature>
<dbReference type="PRINTS" id="PR00320">
    <property type="entry name" value="GPROTEINBRPT"/>
</dbReference>
<dbReference type="InterPro" id="IPR015943">
    <property type="entry name" value="WD40/YVTN_repeat-like_dom_sf"/>
</dbReference>
<dbReference type="InterPro" id="IPR036322">
    <property type="entry name" value="WD40_repeat_dom_sf"/>
</dbReference>
<feature type="repeat" description="WD" evidence="3">
    <location>
        <begin position="475"/>
        <end position="508"/>
    </location>
</feature>
<dbReference type="PANTHER" id="PTHR19848:SF8">
    <property type="entry name" value="F-BOX AND WD REPEAT DOMAIN CONTAINING 7"/>
    <property type="match status" value="1"/>
</dbReference>
<evidence type="ECO:0000313" key="5">
    <source>
        <dbReference type="Proteomes" id="UP000276133"/>
    </source>
</evidence>
<dbReference type="Proteomes" id="UP000276133">
    <property type="component" value="Unassembled WGS sequence"/>
</dbReference>
<feature type="repeat" description="WD" evidence="3">
    <location>
        <begin position="315"/>
        <end position="345"/>
    </location>
</feature>
<dbReference type="InterPro" id="IPR020472">
    <property type="entry name" value="WD40_PAC1"/>
</dbReference>
<dbReference type="CDD" id="cd00200">
    <property type="entry name" value="WD40"/>
    <property type="match status" value="1"/>
</dbReference>
<dbReference type="EMBL" id="REGN01000164">
    <property type="protein sequence ID" value="RNA44021.1"/>
    <property type="molecule type" value="Genomic_DNA"/>
</dbReference>
<feature type="repeat" description="WD" evidence="3">
    <location>
        <begin position="233"/>
        <end position="273"/>
    </location>
</feature>
<keyword evidence="5" id="KW-1185">Reference proteome</keyword>
<feature type="repeat" description="WD" evidence="3">
    <location>
        <begin position="434"/>
        <end position="474"/>
    </location>
</feature>
<dbReference type="Pfam" id="PF00400">
    <property type="entry name" value="WD40"/>
    <property type="match status" value="7"/>
</dbReference>
<feature type="repeat" description="WD" evidence="3">
    <location>
        <begin position="393"/>
        <end position="433"/>
    </location>
</feature>
<accession>A0A3M7T7T1</accession>
<dbReference type="Gene3D" id="2.130.10.10">
    <property type="entry name" value="YVTN repeat-like/Quinoprotein amine dehydrogenase"/>
    <property type="match status" value="2"/>
</dbReference>
<dbReference type="InterPro" id="IPR019775">
    <property type="entry name" value="WD40_repeat_CS"/>
</dbReference>
<organism evidence="4 5">
    <name type="scientific">Brachionus plicatilis</name>
    <name type="common">Marine rotifer</name>
    <name type="synonym">Brachionus muelleri</name>
    <dbReference type="NCBI Taxonomy" id="10195"/>
    <lineage>
        <taxon>Eukaryota</taxon>
        <taxon>Metazoa</taxon>
        <taxon>Spiralia</taxon>
        <taxon>Gnathifera</taxon>
        <taxon>Rotifera</taxon>
        <taxon>Eurotatoria</taxon>
        <taxon>Monogononta</taxon>
        <taxon>Pseudotrocha</taxon>
        <taxon>Ploima</taxon>
        <taxon>Brachionidae</taxon>
        <taxon>Brachionus</taxon>
    </lineage>
</organism>
<dbReference type="PROSITE" id="PS50082">
    <property type="entry name" value="WD_REPEATS_2"/>
    <property type="match status" value="7"/>
</dbReference>
<keyword evidence="2" id="KW-0677">Repeat</keyword>
<dbReference type="PROSITE" id="PS50294">
    <property type="entry name" value="WD_REPEATS_REGION"/>
    <property type="match status" value="4"/>
</dbReference>
<dbReference type="PANTHER" id="PTHR19848">
    <property type="entry name" value="WD40 REPEAT PROTEIN"/>
    <property type="match status" value="1"/>
</dbReference>
<evidence type="ECO:0000256" key="1">
    <source>
        <dbReference type="ARBA" id="ARBA00022574"/>
    </source>
</evidence>
<feature type="repeat" description="WD" evidence="3">
    <location>
        <begin position="274"/>
        <end position="314"/>
    </location>
</feature>
<reference evidence="4 5" key="1">
    <citation type="journal article" date="2018" name="Sci. Rep.">
        <title>Genomic signatures of local adaptation to the degree of environmental predictability in rotifers.</title>
        <authorList>
            <person name="Franch-Gras L."/>
            <person name="Hahn C."/>
            <person name="Garcia-Roger E.M."/>
            <person name="Carmona M.J."/>
            <person name="Serra M."/>
            <person name="Gomez A."/>
        </authorList>
    </citation>
    <scope>NUCLEOTIDE SEQUENCE [LARGE SCALE GENOMIC DNA]</scope>
    <source>
        <strain evidence="4">HYR1</strain>
    </source>
</reference>